<keyword evidence="3 4" id="KW-1015">Disulfide bond</keyword>
<evidence type="ECO:0000256" key="1">
    <source>
        <dbReference type="ARBA" id="ARBA00022536"/>
    </source>
</evidence>
<evidence type="ECO:0000313" key="9">
    <source>
        <dbReference type="Proteomes" id="UP001141327"/>
    </source>
</evidence>
<feature type="domain" description="EGF-like" evidence="7">
    <location>
        <begin position="556"/>
        <end position="588"/>
    </location>
</feature>
<comment type="caution">
    <text evidence="4">Lacks conserved residue(s) required for the propagation of feature annotation.</text>
</comment>
<keyword evidence="2" id="KW-0677">Repeat</keyword>
<dbReference type="Pfam" id="PF23106">
    <property type="entry name" value="EGF_Teneurin"/>
    <property type="match status" value="1"/>
</dbReference>
<dbReference type="InterPro" id="IPR051216">
    <property type="entry name" value="Teneurin"/>
</dbReference>
<keyword evidence="9" id="KW-1185">Reference proteome</keyword>
<feature type="compositionally biased region" description="Basic and acidic residues" evidence="5">
    <location>
        <begin position="796"/>
        <end position="806"/>
    </location>
</feature>
<dbReference type="PROSITE" id="PS00022">
    <property type="entry name" value="EGF_1"/>
    <property type="match status" value="3"/>
</dbReference>
<protein>
    <recommendedName>
        <fullName evidence="7">EGF-like domain-containing protein</fullName>
    </recommendedName>
</protein>
<feature type="chain" id="PRO_5047363682" description="EGF-like domain-containing protein" evidence="6">
    <location>
        <begin position="25"/>
        <end position="852"/>
    </location>
</feature>
<evidence type="ECO:0000256" key="6">
    <source>
        <dbReference type="SAM" id="SignalP"/>
    </source>
</evidence>
<dbReference type="PANTHER" id="PTHR11219:SF69">
    <property type="entry name" value="TENEURIN-A"/>
    <property type="match status" value="1"/>
</dbReference>
<evidence type="ECO:0000256" key="5">
    <source>
        <dbReference type="SAM" id="MobiDB-lite"/>
    </source>
</evidence>
<accession>A0ABQ8UMT4</accession>
<evidence type="ECO:0000256" key="2">
    <source>
        <dbReference type="ARBA" id="ARBA00022737"/>
    </source>
</evidence>
<dbReference type="Gene3D" id="2.10.25.10">
    <property type="entry name" value="Laminin"/>
    <property type="match status" value="3"/>
</dbReference>
<feature type="signal peptide" evidence="6">
    <location>
        <begin position="1"/>
        <end position="24"/>
    </location>
</feature>
<evidence type="ECO:0000256" key="4">
    <source>
        <dbReference type="PROSITE-ProRule" id="PRU00076"/>
    </source>
</evidence>
<dbReference type="EMBL" id="JAPMOS010000023">
    <property type="protein sequence ID" value="KAJ4459017.1"/>
    <property type="molecule type" value="Genomic_DNA"/>
</dbReference>
<comment type="caution">
    <text evidence="8">The sequence shown here is derived from an EMBL/GenBank/DDBJ whole genome shotgun (WGS) entry which is preliminary data.</text>
</comment>
<evidence type="ECO:0000256" key="3">
    <source>
        <dbReference type="ARBA" id="ARBA00023157"/>
    </source>
</evidence>
<dbReference type="Proteomes" id="UP001141327">
    <property type="component" value="Unassembled WGS sequence"/>
</dbReference>
<gene>
    <name evidence="8" type="ORF">PAPYR_5068</name>
</gene>
<dbReference type="InterPro" id="IPR000742">
    <property type="entry name" value="EGF"/>
</dbReference>
<dbReference type="PROSITE" id="PS01186">
    <property type="entry name" value="EGF_2"/>
    <property type="match status" value="3"/>
</dbReference>
<keyword evidence="1 4" id="KW-0245">EGF-like domain</keyword>
<dbReference type="PROSITE" id="PS50026">
    <property type="entry name" value="EGF_3"/>
    <property type="match status" value="2"/>
</dbReference>
<evidence type="ECO:0000259" key="7">
    <source>
        <dbReference type="PROSITE" id="PS50026"/>
    </source>
</evidence>
<feature type="disulfide bond" evidence="4">
    <location>
        <begin position="560"/>
        <end position="570"/>
    </location>
</feature>
<feature type="compositionally biased region" description="Basic residues" evidence="5">
    <location>
        <begin position="807"/>
        <end position="818"/>
    </location>
</feature>
<feature type="region of interest" description="Disordered" evidence="5">
    <location>
        <begin position="793"/>
        <end position="843"/>
    </location>
</feature>
<feature type="disulfide bond" evidence="4">
    <location>
        <begin position="578"/>
        <end position="587"/>
    </location>
</feature>
<organism evidence="8 9">
    <name type="scientific">Paratrimastix pyriformis</name>
    <dbReference type="NCBI Taxonomy" id="342808"/>
    <lineage>
        <taxon>Eukaryota</taxon>
        <taxon>Metamonada</taxon>
        <taxon>Preaxostyla</taxon>
        <taxon>Paratrimastigidae</taxon>
        <taxon>Paratrimastix</taxon>
    </lineage>
</organism>
<keyword evidence="6" id="KW-0732">Signal</keyword>
<evidence type="ECO:0000313" key="8">
    <source>
        <dbReference type="EMBL" id="KAJ4459017.1"/>
    </source>
</evidence>
<dbReference type="Gene3D" id="2.60.120.380">
    <property type="match status" value="6"/>
</dbReference>
<feature type="compositionally biased region" description="Low complexity" evidence="5">
    <location>
        <begin position="819"/>
        <end position="835"/>
    </location>
</feature>
<feature type="domain" description="EGF-like" evidence="7">
    <location>
        <begin position="411"/>
        <end position="445"/>
    </location>
</feature>
<name>A0ABQ8UMT4_9EUKA</name>
<dbReference type="PANTHER" id="PTHR11219">
    <property type="entry name" value="TENEURIN AND N-ACETYLGLUCOSAMINE-1-PHOSPHODIESTER ALPHA-N-ACETYLGLUCOSAMINIDASE"/>
    <property type="match status" value="1"/>
</dbReference>
<reference evidence="8" key="1">
    <citation type="journal article" date="2022" name="bioRxiv">
        <title>Genomics of Preaxostyla Flagellates Illuminates Evolutionary Transitions and the Path Towards Mitochondrial Loss.</title>
        <authorList>
            <person name="Novak L.V.F."/>
            <person name="Treitli S.C."/>
            <person name="Pyrih J."/>
            <person name="Halakuc P."/>
            <person name="Pipaliya S.V."/>
            <person name="Vacek V."/>
            <person name="Brzon O."/>
            <person name="Soukal P."/>
            <person name="Eme L."/>
            <person name="Dacks J.B."/>
            <person name="Karnkowska A."/>
            <person name="Elias M."/>
            <person name="Hampl V."/>
        </authorList>
    </citation>
    <scope>NUCLEOTIDE SEQUENCE</scope>
    <source>
        <strain evidence="8">RCP-MX</strain>
    </source>
</reference>
<feature type="disulfide bond" evidence="4">
    <location>
        <begin position="435"/>
        <end position="444"/>
    </location>
</feature>
<proteinExistence type="predicted"/>
<sequence>MAQSGARSWTALLCLLLAVSSAFAFDNECSQHGTLEDDGTCHCVFPYTRSDCSLRNASMPVDMAFVGYADAGKFNYFFFDVPAEPTFNLVKVTMNQIGASGDPDLYGRIGAMPTTTIWDKADMSASESHYITFSGKDFQKNARYYFGVFGYEAASFNLTLHTEMVCPGAGDCSGHGDCRQGICRCWYGYQGDDCSTMTALAENTWRYGSVLANNWVSVAVDVDLTLSTRMRVELEDRTTSDAGDARLYVRFGAMPTTWQYDYTNRTQTQPGYACAIDVSPAALREGKYYLAVYGGKDSSFRIRYSTTPVHGEVAYHRMMVYTYSLDLYSRNGLNLKLTWTNPDQKGQPELYLRYGAYPTRYQYDWRNDSDITSLELDLHTPDLNKTGAYYIGVYGSENVPGTAQFDLVATASLSCLNNCNAPHGTCDGATGKCTCRDGYLGEGCQIAVVASLKDGAQINVDSLAHHEWACYYTWVDNFVMDLEATLTQVGPASRDVDLYLRADTYPTDRTYDARDIATRAVSRVELHSPKLHEGIYYTCAYAYQGPVGFNLTMSLSRSLCEANCSGHGVCGADAQCVCEPGWAGPACAAPEVELPTDGTSLAGTVEVGKWRYYHFDVTPSAAINDLIISLNATSGDPDLFVRVGGYPSWSVYNWSDVSESQSAIRVHVPALVGGRYWVGIYGFKAAQGAATVQYALSAHLGNRCPNDCNGHGPCVDGRCQCSDEWVLDDCSAPFGVLPNQVTVKDVDVASKTWHFWYVDVPEGANDLVINVKYRGMGEPFLFVRARALPTQEQFDQSDHHRWDQFRSHPRSSTRHHTSRAPSSRAPSRAPSRTATLESPAMHAVRVALTAPS</sequence>
<dbReference type="SMART" id="SM00181">
    <property type="entry name" value="EGF"/>
    <property type="match status" value="5"/>
</dbReference>